<reference evidence="2 3" key="1">
    <citation type="submission" date="2021-01" db="EMBL/GenBank/DDBJ databases">
        <title>Genome sequencing of Micromonospora fiedleri MG-37.</title>
        <authorList>
            <person name="Moreland P.E.J."/>
            <person name="Stach J.E.M."/>
        </authorList>
    </citation>
    <scope>NUCLEOTIDE SEQUENCE [LARGE SCALE GENOMIC DNA]</scope>
    <source>
        <strain evidence="2 3">MG-37</strain>
    </source>
</reference>
<protein>
    <submittedName>
        <fullName evidence="2">DNRLRE domain-containing protein</fullName>
    </submittedName>
</protein>
<organism evidence="2 3">
    <name type="scientific">Micromonospora fiedleri</name>
    <dbReference type="NCBI Taxonomy" id="1157498"/>
    <lineage>
        <taxon>Bacteria</taxon>
        <taxon>Bacillati</taxon>
        <taxon>Actinomycetota</taxon>
        <taxon>Actinomycetes</taxon>
        <taxon>Micromonosporales</taxon>
        <taxon>Micromonosporaceae</taxon>
        <taxon>Micromonospora</taxon>
    </lineage>
</organism>
<name>A0ABS1V022_9ACTN</name>
<sequence length="154" mass="16639">PVRVDPTTTTGTTGDVYVDNDSGTTNHNGDNLPVGTYNGGTVKARSFIHFDEFDDDGLMDKRITAAKLKLFHTWSYDCTSHKPFNVHRVNEAWTVANLTTGRYPGPAISSSIGSLTITDNYPACTNTNAFRSTRKRATVPLAVATLNTSARGAV</sequence>
<feature type="non-terminal residue" evidence="2">
    <location>
        <position position="154"/>
    </location>
</feature>
<dbReference type="RefSeq" id="WP_203224675.1">
    <property type="nucleotide sequence ID" value="NZ_JAETXL010000063.1"/>
</dbReference>
<comment type="caution">
    <text evidence="2">The sequence shown here is derived from an EMBL/GenBank/DDBJ whole genome shotgun (WGS) entry which is preliminary data.</text>
</comment>
<feature type="non-terminal residue" evidence="2">
    <location>
        <position position="1"/>
    </location>
</feature>
<dbReference type="NCBIfam" id="NF033679">
    <property type="entry name" value="DNRLRE_dom"/>
    <property type="match status" value="1"/>
</dbReference>
<accession>A0ABS1V022</accession>
<dbReference type="EMBL" id="JAETXL010000063">
    <property type="protein sequence ID" value="MBL6280510.1"/>
    <property type="molecule type" value="Genomic_DNA"/>
</dbReference>
<feature type="region of interest" description="Disordered" evidence="1">
    <location>
        <begin position="1"/>
        <end position="34"/>
    </location>
</feature>
<evidence type="ECO:0000313" key="3">
    <source>
        <dbReference type="Proteomes" id="UP000661193"/>
    </source>
</evidence>
<proteinExistence type="predicted"/>
<evidence type="ECO:0000256" key="1">
    <source>
        <dbReference type="SAM" id="MobiDB-lite"/>
    </source>
</evidence>
<keyword evidence="3" id="KW-1185">Reference proteome</keyword>
<dbReference type="Proteomes" id="UP000661193">
    <property type="component" value="Unassembled WGS sequence"/>
</dbReference>
<gene>
    <name evidence="2" type="ORF">JMF97_30655</name>
</gene>
<evidence type="ECO:0000313" key="2">
    <source>
        <dbReference type="EMBL" id="MBL6280510.1"/>
    </source>
</evidence>